<evidence type="ECO:0000313" key="1">
    <source>
        <dbReference type="EMBL" id="CAG8825180.1"/>
    </source>
</evidence>
<reference evidence="1 2" key="1">
    <citation type="submission" date="2021-06" db="EMBL/GenBank/DDBJ databases">
        <authorList>
            <person name="Kallberg Y."/>
            <person name="Tangrot J."/>
            <person name="Rosling A."/>
        </authorList>
    </citation>
    <scope>NUCLEOTIDE SEQUENCE [LARGE SCALE GENOMIC DNA]</scope>
    <source>
        <strain evidence="1 2">120-4 pot B 10/14</strain>
    </source>
</reference>
<proteinExistence type="predicted"/>
<feature type="non-terminal residue" evidence="1">
    <location>
        <position position="59"/>
    </location>
</feature>
<gene>
    <name evidence="1" type="ORF">GMARGA_LOCUS28775</name>
</gene>
<accession>A0ABN7WD20</accession>
<name>A0ABN7WD20_GIGMA</name>
<organism evidence="1 2">
    <name type="scientific">Gigaspora margarita</name>
    <dbReference type="NCBI Taxonomy" id="4874"/>
    <lineage>
        <taxon>Eukaryota</taxon>
        <taxon>Fungi</taxon>
        <taxon>Fungi incertae sedis</taxon>
        <taxon>Mucoromycota</taxon>
        <taxon>Glomeromycotina</taxon>
        <taxon>Glomeromycetes</taxon>
        <taxon>Diversisporales</taxon>
        <taxon>Gigasporaceae</taxon>
        <taxon>Gigaspora</taxon>
    </lineage>
</organism>
<evidence type="ECO:0000313" key="2">
    <source>
        <dbReference type="Proteomes" id="UP000789901"/>
    </source>
</evidence>
<dbReference type="EMBL" id="CAJVQB010037427">
    <property type="protein sequence ID" value="CAG8825180.1"/>
    <property type="molecule type" value="Genomic_DNA"/>
</dbReference>
<comment type="caution">
    <text evidence="1">The sequence shown here is derived from an EMBL/GenBank/DDBJ whole genome shotgun (WGS) entry which is preliminary data.</text>
</comment>
<dbReference type="Proteomes" id="UP000789901">
    <property type="component" value="Unassembled WGS sequence"/>
</dbReference>
<keyword evidence="2" id="KW-1185">Reference proteome</keyword>
<protein>
    <submittedName>
        <fullName evidence="1">7590_t:CDS:1</fullName>
    </submittedName>
</protein>
<sequence length="59" mass="7208">MFMENGLEVYINWKLVEVELPQKMEMEQAKENRHSTVYELIERTCNAYWRIKKEGNTKQ</sequence>